<protein>
    <submittedName>
        <fullName evidence="14">ZF(C2H2)-88 zinc finger protein</fullName>
    </submittedName>
</protein>
<dbReference type="FunFam" id="3.30.160.60:FF:001506">
    <property type="entry name" value="Zinc finger protein"/>
    <property type="match status" value="1"/>
</dbReference>
<keyword evidence="9" id="KW-0804">Transcription</keyword>
<comment type="similarity">
    <text evidence="2">Belongs to the krueppel C2H2-type zinc-finger protein family.</text>
</comment>
<comment type="subcellular location">
    <subcellularLocation>
        <location evidence="1">Nucleus</location>
    </subcellularLocation>
</comment>
<dbReference type="Gene3D" id="3.30.160.60">
    <property type="entry name" value="Classic Zinc Finger"/>
    <property type="match status" value="2"/>
</dbReference>
<feature type="compositionally biased region" description="Polar residues" evidence="12">
    <location>
        <begin position="93"/>
        <end position="108"/>
    </location>
</feature>
<feature type="domain" description="C2H2-type" evidence="13">
    <location>
        <begin position="225"/>
        <end position="247"/>
    </location>
</feature>
<dbReference type="GO" id="GO:0000978">
    <property type="term" value="F:RNA polymerase II cis-regulatory region sequence-specific DNA binding"/>
    <property type="evidence" value="ECO:0007669"/>
    <property type="project" value="TreeGrafter"/>
</dbReference>
<keyword evidence="8" id="KW-0238">DNA-binding</keyword>
<evidence type="ECO:0000256" key="7">
    <source>
        <dbReference type="ARBA" id="ARBA00023015"/>
    </source>
</evidence>
<evidence type="ECO:0000256" key="1">
    <source>
        <dbReference type="ARBA" id="ARBA00004123"/>
    </source>
</evidence>
<dbReference type="PROSITE" id="PS50157">
    <property type="entry name" value="ZINC_FINGER_C2H2_2"/>
    <property type="match status" value="3"/>
</dbReference>
<keyword evidence="10" id="KW-0539">Nucleus</keyword>
<dbReference type="SMART" id="SM00355">
    <property type="entry name" value="ZnF_C2H2"/>
    <property type="match status" value="3"/>
</dbReference>
<evidence type="ECO:0000256" key="11">
    <source>
        <dbReference type="PROSITE-ProRule" id="PRU00042"/>
    </source>
</evidence>
<gene>
    <name evidence="14" type="primary">Znf80-001</name>
</gene>
<reference evidence="14" key="1">
    <citation type="submission" date="2020-04" db="EMBL/GenBank/DDBJ databases">
        <authorList>
            <person name="Neveu A P."/>
        </authorList>
    </citation>
    <scope>NUCLEOTIDE SEQUENCE</scope>
    <source>
        <tissue evidence="14">Whole embryo</tissue>
    </source>
</reference>
<keyword evidence="3" id="KW-0479">Metal-binding</keyword>
<dbReference type="GO" id="GO:0005634">
    <property type="term" value="C:nucleus"/>
    <property type="evidence" value="ECO:0007669"/>
    <property type="project" value="UniProtKB-SubCell"/>
</dbReference>
<evidence type="ECO:0000256" key="12">
    <source>
        <dbReference type="SAM" id="MobiDB-lite"/>
    </source>
</evidence>
<dbReference type="GO" id="GO:0008270">
    <property type="term" value="F:zinc ion binding"/>
    <property type="evidence" value="ECO:0007669"/>
    <property type="project" value="UniProtKB-KW"/>
</dbReference>
<dbReference type="SUPFAM" id="SSF57667">
    <property type="entry name" value="beta-beta-alpha zinc fingers"/>
    <property type="match status" value="2"/>
</dbReference>
<evidence type="ECO:0000256" key="2">
    <source>
        <dbReference type="ARBA" id="ARBA00006991"/>
    </source>
</evidence>
<dbReference type="GO" id="GO:0000981">
    <property type="term" value="F:DNA-binding transcription factor activity, RNA polymerase II-specific"/>
    <property type="evidence" value="ECO:0007669"/>
    <property type="project" value="TreeGrafter"/>
</dbReference>
<dbReference type="Pfam" id="PF00096">
    <property type="entry name" value="zf-C2H2"/>
    <property type="match status" value="1"/>
</dbReference>
<keyword evidence="4" id="KW-0677">Repeat</keyword>
<evidence type="ECO:0000256" key="10">
    <source>
        <dbReference type="ARBA" id="ARBA00023242"/>
    </source>
</evidence>
<dbReference type="EMBL" id="LR792179">
    <property type="protein sequence ID" value="CAB3268041.1"/>
    <property type="molecule type" value="mRNA"/>
</dbReference>
<name>A0A6F9DXZ9_9ASCI</name>
<evidence type="ECO:0000256" key="8">
    <source>
        <dbReference type="ARBA" id="ARBA00023125"/>
    </source>
</evidence>
<feature type="domain" description="C2H2-type" evidence="13">
    <location>
        <begin position="167"/>
        <end position="194"/>
    </location>
</feature>
<keyword evidence="7" id="KW-0805">Transcription regulation</keyword>
<organism evidence="14">
    <name type="scientific">Phallusia mammillata</name>
    <dbReference type="NCBI Taxonomy" id="59560"/>
    <lineage>
        <taxon>Eukaryota</taxon>
        <taxon>Metazoa</taxon>
        <taxon>Chordata</taxon>
        <taxon>Tunicata</taxon>
        <taxon>Ascidiacea</taxon>
        <taxon>Phlebobranchia</taxon>
        <taxon>Ascidiidae</taxon>
        <taxon>Phallusia</taxon>
    </lineage>
</organism>
<evidence type="ECO:0000256" key="5">
    <source>
        <dbReference type="ARBA" id="ARBA00022771"/>
    </source>
</evidence>
<feature type="region of interest" description="Disordered" evidence="12">
    <location>
        <begin position="89"/>
        <end position="108"/>
    </location>
</feature>
<dbReference type="AlphaFoldDB" id="A0A6F9DXZ9"/>
<accession>A0A6F9DXZ9</accession>
<dbReference type="InterPro" id="IPR036236">
    <property type="entry name" value="Znf_C2H2_sf"/>
</dbReference>
<dbReference type="PANTHER" id="PTHR10032">
    <property type="entry name" value="ZINC FINGER PROTEIN WITH KRAB AND SCAN DOMAINS"/>
    <property type="match status" value="1"/>
</dbReference>
<evidence type="ECO:0000256" key="9">
    <source>
        <dbReference type="ARBA" id="ARBA00023163"/>
    </source>
</evidence>
<sequence length="260" mass="30312">MDSDSFKRNEFELLILQEIKLLREEINNGLKLMYEGIKQEIKIIQNDFKIEVASFRNEVLSGFGVSAEATSCSAPESDKHGQIQTFGDFRTGQEISRNQKSKSQTENSQSFQQNCVLTLDNGSPTSFQQICPPTNSEILQEPQSNVVIKKTISKKKTNVKQTKRQRYSCRLCNKKFSTKELVVMHKLQHNTVNPRRYTCHVCEKGFEFQCNWKRHMRCHTGERPFVCEMCDKAFTQKAHLQKHLQIHEKNVHKTKRRRKA</sequence>
<evidence type="ECO:0000313" key="14">
    <source>
        <dbReference type="EMBL" id="CAB3268041.1"/>
    </source>
</evidence>
<evidence type="ECO:0000256" key="6">
    <source>
        <dbReference type="ARBA" id="ARBA00022833"/>
    </source>
</evidence>
<keyword evidence="5 11" id="KW-0863">Zinc-finger</keyword>
<dbReference type="PROSITE" id="PS00028">
    <property type="entry name" value="ZINC_FINGER_C2H2_1"/>
    <property type="match status" value="3"/>
</dbReference>
<dbReference type="InterPro" id="IPR027756">
    <property type="entry name" value="Ovo-like"/>
</dbReference>
<proteinExistence type="evidence at transcript level"/>
<keyword evidence="6" id="KW-0862">Zinc</keyword>
<evidence type="ECO:0000256" key="4">
    <source>
        <dbReference type="ARBA" id="ARBA00022737"/>
    </source>
</evidence>
<feature type="domain" description="C2H2-type" evidence="13">
    <location>
        <begin position="197"/>
        <end position="224"/>
    </location>
</feature>
<evidence type="ECO:0000259" key="13">
    <source>
        <dbReference type="PROSITE" id="PS50157"/>
    </source>
</evidence>
<dbReference type="PANTHER" id="PTHR10032:SF271">
    <property type="entry name" value="RH12261P-RELATED"/>
    <property type="match status" value="1"/>
</dbReference>
<evidence type="ECO:0000256" key="3">
    <source>
        <dbReference type="ARBA" id="ARBA00022723"/>
    </source>
</evidence>
<dbReference type="InterPro" id="IPR013087">
    <property type="entry name" value="Znf_C2H2_type"/>
</dbReference>